<evidence type="ECO:0000256" key="8">
    <source>
        <dbReference type="ARBA" id="ARBA00022989"/>
    </source>
</evidence>
<organism evidence="11 12">
    <name type="scientific">Malassezia globosa (strain ATCC MYA-4612 / CBS 7966)</name>
    <name type="common">Dandruff-associated fungus</name>
    <dbReference type="NCBI Taxonomy" id="425265"/>
    <lineage>
        <taxon>Eukaryota</taxon>
        <taxon>Fungi</taxon>
        <taxon>Dikarya</taxon>
        <taxon>Basidiomycota</taxon>
        <taxon>Ustilaginomycotina</taxon>
        <taxon>Malasseziomycetes</taxon>
        <taxon>Malasseziales</taxon>
        <taxon>Malasseziaceae</taxon>
        <taxon>Malassezia</taxon>
    </lineage>
</organism>
<keyword evidence="12" id="KW-1185">Reference proteome</keyword>
<evidence type="ECO:0000256" key="9">
    <source>
        <dbReference type="ARBA" id="ARBA00023136"/>
    </source>
</evidence>
<keyword evidence="8 10" id="KW-1133">Transmembrane helix</keyword>
<dbReference type="UniPathway" id="UPA00378"/>
<dbReference type="OMA" id="PRDMHAK"/>
<protein>
    <recommendedName>
        <fullName evidence="10">Mannosyltransferase</fullName>
        <ecNumber evidence="10">2.4.1.-</ecNumber>
    </recommendedName>
</protein>
<dbReference type="EC" id="2.4.1.-" evidence="10"/>
<name>A8QAM9_MALGO</name>
<dbReference type="GO" id="GO:0005789">
    <property type="term" value="C:endoplasmic reticulum membrane"/>
    <property type="evidence" value="ECO:0007669"/>
    <property type="project" value="UniProtKB-SubCell"/>
</dbReference>
<evidence type="ECO:0000256" key="3">
    <source>
        <dbReference type="ARBA" id="ARBA00007063"/>
    </source>
</evidence>
<dbReference type="GO" id="GO:0006487">
    <property type="term" value="P:protein N-linked glycosylation"/>
    <property type="evidence" value="ECO:0007669"/>
    <property type="project" value="TreeGrafter"/>
</dbReference>
<dbReference type="Proteomes" id="UP000008837">
    <property type="component" value="Unassembled WGS sequence"/>
</dbReference>
<dbReference type="OrthoDB" id="497541at2759"/>
<feature type="transmembrane region" description="Helical" evidence="10">
    <location>
        <begin position="183"/>
        <end position="209"/>
    </location>
</feature>
<dbReference type="EMBL" id="AAYY01000015">
    <property type="protein sequence ID" value="EDP41786.1"/>
    <property type="molecule type" value="Genomic_DNA"/>
</dbReference>
<evidence type="ECO:0000313" key="12">
    <source>
        <dbReference type="Proteomes" id="UP000008837"/>
    </source>
</evidence>
<gene>
    <name evidence="11" type="ORF">MGL_3788</name>
</gene>
<keyword evidence="9 10" id="KW-0472">Membrane</keyword>
<comment type="caution">
    <text evidence="11">The sequence shown here is derived from an EMBL/GenBank/DDBJ whole genome shotgun (WGS) entry which is preliminary data.</text>
</comment>
<comment type="subcellular location">
    <subcellularLocation>
        <location evidence="1 10">Endoplasmic reticulum membrane</location>
        <topology evidence="1 10">Multi-pass membrane protein</topology>
    </subcellularLocation>
</comment>
<dbReference type="VEuPathDB" id="FungiDB:MGL_3788"/>
<keyword evidence="6 10" id="KW-0812">Transmembrane</keyword>
<dbReference type="KEGG" id="mgl:MGL_3788"/>
<keyword evidence="7 10" id="KW-0256">Endoplasmic reticulum</keyword>
<dbReference type="PANTHER" id="PTHR22760:SF2">
    <property type="entry name" value="ALPHA-1,2-MANNOSYLTRANSFERASE ALG9"/>
    <property type="match status" value="1"/>
</dbReference>
<dbReference type="PANTHER" id="PTHR22760">
    <property type="entry name" value="GLYCOSYLTRANSFERASE"/>
    <property type="match status" value="1"/>
</dbReference>
<accession>A8QAM9</accession>
<dbReference type="GO" id="GO:0000026">
    <property type="term" value="F:alpha-1,2-mannosyltransferase activity"/>
    <property type="evidence" value="ECO:0007669"/>
    <property type="project" value="TreeGrafter"/>
</dbReference>
<feature type="transmembrane region" description="Helical" evidence="10">
    <location>
        <begin position="17"/>
        <end position="37"/>
    </location>
</feature>
<dbReference type="InParanoid" id="A8QAM9"/>
<dbReference type="InterPro" id="IPR005599">
    <property type="entry name" value="GPI_mannosylTrfase"/>
</dbReference>
<sequence>MLLYDVPKLAATSRPSWQVAAAIMLSVRMAVACFMMVSDCDEVYNYWEPVHLLTQTHRKDTAFETWEYVPQYAIRSWAYAAMHAIVPYLVTRMSSLPPYAAFYALRFALAVLSSVSDALLYEQVARYVHVRVARYLLVFLTVCAGMLSASTALLPSSFVMYTTSVAMAFAMQPASTQAWRRTFYTTAVFAFGALAGWPYAIILAAPYVYEELCLCGSDPSCEHTRRLARWLRAVMYASLLAAPIILIDTLAYGRVTVAPLNTILYNVASRARGISPELYGVEPPSYYVVALALAFSMAAPLALAALPMIAITAVRYPMRFRPMTSVTTTSTKTESASPAASAHNSHGSQRAVLLALRVLPLYLWLGLLMTQPHKEERFLYPAYPLVCMNAAVTLYLVRACMEQAYLSITRSPYRASRTMLFSAVTVMPLVVTAVLGTLRIMALIEYYRAPLQIGHAVSQIQGEHTLCYAKEWHRFPSHFFVPRDMQVAFVESDFRGILPHHFHKAAPTRQPGPHVSSLLPRTPFESKLLHALEYATPVLWPWAKYTRTVPASVNERNQHEPDRQ</sequence>
<evidence type="ECO:0000256" key="4">
    <source>
        <dbReference type="ARBA" id="ARBA00022676"/>
    </source>
</evidence>
<feature type="transmembrane region" description="Helical" evidence="10">
    <location>
        <begin position="286"/>
        <end position="314"/>
    </location>
</feature>
<comment type="similarity">
    <text evidence="3 10">Belongs to the glycosyltransferase 22 family.</text>
</comment>
<feature type="transmembrane region" description="Helical" evidence="10">
    <location>
        <begin position="378"/>
        <end position="397"/>
    </location>
</feature>
<feature type="transmembrane region" description="Helical" evidence="10">
    <location>
        <begin position="230"/>
        <end position="252"/>
    </location>
</feature>
<evidence type="ECO:0000256" key="1">
    <source>
        <dbReference type="ARBA" id="ARBA00004477"/>
    </source>
</evidence>
<dbReference type="STRING" id="425265.A8QAM9"/>
<keyword evidence="5" id="KW-0808">Transferase</keyword>
<dbReference type="AlphaFoldDB" id="A8QAM9"/>
<evidence type="ECO:0000256" key="10">
    <source>
        <dbReference type="RuleBase" id="RU363075"/>
    </source>
</evidence>
<evidence type="ECO:0000313" key="11">
    <source>
        <dbReference type="EMBL" id="EDP41786.1"/>
    </source>
</evidence>
<keyword evidence="4 10" id="KW-0328">Glycosyltransferase</keyword>
<dbReference type="RefSeq" id="XP_001729000.1">
    <property type="nucleotide sequence ID" value="XM_001728948.1"/>
</dbReference>
<comment type="pathway">
    <text evidence="2">Protein modification; protein glycosylation.</text>
</comment>
<dbReference type="Pfam" id="PF03901">
    <property type="entry name" value="Glyco_transf_22"/>
    <property type="match status" value="1"/>
</dbReference>
<evidence type="ECO:0000256" key="7">
    <source>
        <dbReference type="ARBA" id="ARBA00022824"/>
    </source>
</evidence>
<feature type="transmembrane region" description="Helical" evidence="10">
    <location>
        <begin position="132"/>
        <end position="154"/>
    </location>
</feature>
<dbReference type="GeneID" id="5853307"/>
<evidence type="ECO:0000256" key="5">
    <source>
        <dbReference type="ARBA" id="ARBA00022679"/>
    </source>
</evidence>
<dbReference type="FunCoup" id="A8QAM9">
    <property type="interactions" value="497"/>
</dbReference>
<feature type="transmembrane region" description="Helical" evidence="10">
    <location>
        <begin position="351"/>
        <end position="372"/>
    </location>
</feature>
<feature type="transmembrane region" description="Helical" evidence="10">
    <location>
        <begin position="418"/>
        <end position="442"/>
    </location>
</feature>
<proteinExistence type="inferred from homology"/>
<evidence type="ECO:0000256" key="2">
    <source>
        <dbReference type="ARBA" id="ARBA00004922"/>
    </source>
</evidence>
<reference evidence="11 12" key="1">
    <citation type="journal article" date="2007" name="Proc. Natl. Acad. Sci. U.S.A.">
        <title>Dandruff-associated Malassezia genomes reveal convergent and divergent virulence traits shared with plant and human fungal pathogens.</title>
        <authorList>
            <person name="Xu J."/>
            <person name="Saunders C.W."/>
            <person name="Hu P."/>
            <person name="Grant R.A."/>
            <person name="Boekhout T."/>
            <person name="Kuramae E.E."/>
            <person name="Kronstad J.W."/>
            <person name="Deangelis Y.M."/>
            <person name="Reeder N.L."/>
            <person name="Johnstone K.R."/>
            <person name="Leland M."/>
            <person name="Fieno A.M."/>
            <person name="Begley W.M."/>
            <person name="Sun Y."/>
            <person name="Lacey M.P."/>
            <person name="Chaudhary T."/>
            <person name="Keough T."/>
            <person name="Chu L."/>
            <person name="Sears R."/>
            <person name="Yuan B."/>
            <person name="Dawson T.L.Jr."/>
        </authorList>
    </citation>
    <scope>NUCLEOTIDE SEQUENCE [LARGE SCALE GENOMIC DNA]</scope>
    <source>
        <strain evidence="12">ATCC MYA-4612 / CBS 7966</strain>
    </source>
</reference>
<evidence type="ECO:0000256" key="6">
    <source>
        <dbReference type="ARBA" id="ARBA00022692"/>
    </source>
</evidence>